<gene>
    <name evidence="1" type="ORF">KUTeg_017396</name>
</gene>
<organism evidence="1 2">
    <name type="scientific">Tegillarca granosa</name>
    <name type="common">Malaysian cockle</name>
    <name type="synonym">Anadara granosa</name>
    <dbReference type="NCBI Taxonomy" id="220873"/>
    <lineage>
        <taxon>Eukaryota</taxon>
        <taxon>Metazoa</taxon>
        <taxon>Spiralia</taxon>
        <taxon>Lophotrochozoa</taxon>
        <taxon>Mollusca</taxon>
        <taxon>Bivalvia</taxon>
        <taxon>Autobranchia</taxon>
        <taxon>Pteriomorphia</taxon>
        <taxon>Arcoida</taxon>
        <taxon>Arcoidea</taxon>
        <taxon>Arcidae</taxon>
        <taxon>Tegillarca</taxon>
    </lineage>
</organism>
<dbReference type="Proteomes" id="UP001217089">
    <property type="component" value="Unassembled WGS sequence"/>
</dbReference>
<evidence type="ECO:0000313" key="1">
    <source>
        <dbReference type="EMBL" id="KAJ8305053.1"/>
    </source>
</evidence>
<comment type="caution">
    <text evidence="1">The sequence shown here is derived from an EMBL/GenBank/DDBJ whole genome shotgun (WGS) entry which is preliminary data.</text>
</comment>
<name>A0ABQ9EP75_TEGGR</name>
<protein>
    <submittedName>
        <fullName evidence="1">Uncharacterized protein</fullName>
    </submittedName>
</protein>
<proteinExistence type="predicted"/>
<dbReference type="EMBL" id="JARBDR010000891">
    <property type="protein sequence ID" value="KAJ8305053.1"/>
    <property type="molecule type" value="Genomic_DNA"/>
</dbReference>
<accession>A0ABQ9EP75</accession>
<evidence type="ECO:0000313" key="2">
    <source>
        <dbReference type="Proteomes" id="UP001217089"/>
    </source>
</evidence>
<reference evidence="1 2" key="1">
    <citation type="submission" date="2022-12" db="EMBL/GenBank/DDBJ databases">
        <title>Chromosome-level genome of Tegillarca granosa.</title>
        <authorList>
            <person name="Kim J."/>
        </authorList>
    </citation>
    <scope>NUCLEOTIDE SEQUENCE [LARGE SCALE GENOMIC DNA]</scope>
    <source>
        <strain evidence="1">Teg-2019</strain>
        <tissue evidence="1">Adductor muscle</tissue>
    </source>
</reference>
<keyword evidence="2" id="KW-1185">Reference proteome</keyword>
<sequence>MERYIESSSEEEIPEIDLTLRIQPYMYEPTRNTVVGDGSSSDSIIPLATVKLMMKIIEDFRTNIVYRMCDCGNCEIMTTVAECKCCCEVNIVDGKKRKVPT</sequence>